<dbReference type="OrthoDB" id="6428479at2759"/>
<feature type="non-terminal residue" evidence="1">
    <location>
        <position position="1"/>
    </location>
</feature>
<gene>
    <name evidence="1" type="ORF">NPIL_34901</name>
</gene>
<comment type="caution">
    <text evidence="1">The sequence shown here is derived from an EMBL/GenBank/DDBJ whole genome shotgun (WGS) entry which is preliminary data.</text>
</comment>
<name>A0A8X6NM66_NEPPI</name>
<dbReference type="EMBL" id="BMAW01105669">
    <property type="protein sequence ID" value="GFT20334.1"/>
    <property type="molecule type" value="Genomic_DNA"/>
</dbReference>
<organism evidence="1 2">
    <name type="scientific">Nephila pilipes</name>
    <name type="common">Giant wood spider</name>
    <name type="synonym">Nephila maculata</name>
    <dbReference type="NCBI Taxonomy" id="299642"/>
    <lineage>
        <taxon>Eukaryota</taxon>
        <taxon>Metazoa</taxon>
        <taxon>Ecdysozoa</taxon>
        <taxon>Arthropoda</taxon>
        <taxon>Chelicerata</taxon>
        <taxon>Arachnida</taxon>
        <taxon>Araneae</taxon>
        <taxon>Araneomorphae</taxon>
        <taxon>Entelegynae</taxon>
        <taxon>Araneoidea</taxon>
        <taxon>Nephilidae</taxon>
        <taxon>Nephila</taxon>
    </lineage>
</organism>
<evidence type="ECO:0000313" key="2">
    <source>
        <dbReference type="Proteomes" id="UP000887013"/>
    </source>
</evidence>
<accession>A0A8X6NM66</accession>
<dbReference type="AlphaFoldDB" id="A0A8X6NM66"/>
<reference evidence="1" key="1">
    <citation type="submission" date="2020-08" db="EMBL/GenBank/DDBJ databases">
        <title>Multicomponent nature underlies the extraordinary mechanical properties of spider dragline silk.</title>
        <authorList>
            <person name="Kono N."/>
            <person name="Nakamura H."/>
            <person name="Mori M."/>
            <person name="Yoshida Y."/>
            <person name="Ohtoshi R."/>
            <person name="Malay A.D."/>
            <person name="Moran D.A.P."/>
            <person name="Tomita M."/>
            <person name="Numata K."/>
            <person name="Arakawa K."/>
        </authorList>
    </citation>
    <scope>NUCLEOTIDE SEQUENCE</scope>
</reference>
<proteinExistence type="predicted"/>
<sequence>MRANTARIFLDRFPILDPSIKLPETVHPQIDQVLYIKDFLRDENNVREATIIGLHKIMSTNVRIFSEDMLETYYGIIKKKNWNKSSSEVRRAVDE</sequence>
<dbReference type="Proteomes" id="UP000887013">
    <property type="component" value="Unassembled WGS sequence"/>
</dbReference>
<keyword evidence="2" id="KW-1185">Reference proteome</keyword>
<evidence type="ECO:0000313" key="1">
    <source>
        <dbReference type="EMBL" id="GFT20334.1"/>
    </source>
</evidence>
<protein>
    <submittedName>
        <fullName evidence="1">Uncharacterized protein</fullName>
    </submittedName>
</protein>